<evidence type="ECO:0000256" key="2">
    <source>
        <dbReference type="SAM" id="Phobius"/>
    </source>
</evidence>
<sequence length="97" mass="10046">VPGGPIHRTAAGPPDERTPEAPLRQAPGKPKRRIGPGWLFLAFGGIPIVVSAVGYVLSNGETKMGDDPSEDSAQTSTVVPSDSVNPTSTTDLDRGEP</sequence>
<keyword evidence="2" id="KW-0812">Transmembrane</keyword>
<dbReference type="EMBL" id="UINC01042402">
    <property type="protein sequence ID" value="SVB44999.1"/>
    <property type="molecule type" value="Genomic_DNA"/>
</dbReference>
<feature type="non-terminal residue" evidence="3">
    <location>
        <position position="1"/>
    </location>
</feature>
<keyword evidence="2" id="KW-1133">Transmembrane helix</keyword>
<proteinExistence type="predicted"/>
<protein>
    <submittedName>
        <fullName evidence="3">Uncharacterized protein</fullName>
    </submittedName>
</protein>
<dbReference type="AlphaFoldDB" id="A0A382E3J6"/>
<feature type="compositionally biased region" description="Polar residues" evidence="1">
    <location>
        <begin position="71"/>
        <end position="90"/>
    </location>
</feature>
<feature type="region of interest" description="Disordered" evidence="1">
    <location>
        <begin position="1"/>
        <end position="34"/>
    </location>
</feature>
<reference evidence="3" key="1">
    <citation type="submission" date="2018-05" db="EMBL/GenBank/DDBJ databases">
        <authorList>
            <person name="Lanie J.A."/>
            <person name="Ng W.-L."/>
            <person name="Kazmierczak K.M."/>
            <person name="Andrzejewski T.M."/>
            <person name="Davidsen T.M."/>
            <person name="Wayne K.J."/>
            <person name="Tettelin H."/>
            <person name="Glass J.I."/>
            <person name="Rusch D."/>
            <person name="Podicherti R."/>
            <person name="Tsui H.-C.T."/>
            <person name="Winkler M.E."/>
        </authorList>
    </citation>
    <scope>NUCLEOTIDE SEQUENCE</scope>
</reference>
<feature type="transmembrane region" description="Helical" evidence="2">
    <location>
        <begin position="38"/>
        <end position="57"/>
    </location>
</feature>
<name>A0A382E3J6_9ZZZZ</name>
<evidence type="ECO:0000313" key="3">
    <source>
        <dbReference type="EMBL" id="SVB44999.1"/>
    </source>
</evidence>
<organism evidence="3">
    <name type="scientific">marine metagenome</name>
    <dbReference type="NCBI Taxonomy" id="408172"/>
    <lineage>
        <taxon>unclassified sequences</taxon>
        <taxon>metagenomes</taxon>
        <taxon>ecological metagenomes</taxon>
    </lineage>
</organism>
<evidence type="ECO:0000256" key="1">
    <source>
        <dbReference type="SAM" id="MobiDB-lite"/>
    </source>
</evidence>
<keyword evidence="2" id="KW-0472">Membrane</keyword>
<accession>A0A382E3J6</accession>
<gene>
    <name evidence="3" type="ORF">METZ01_LOCUS197853</name>
</gene>
<feature type="region of interest" description="Disordered" evidence="1">
    <location>
        <begin position="59"/>
        <end position="97"/>
    </location>
</feature>